<evidence type="ECO:0000256" key="5">
    <source>
        <dbReference type="ARBA" id="ARBA00023277"/>
    </source>
</evidence>
<keyword evidence="3 8" id="KW-0732">Signal</keyword>
<dbReference type="PANTHER" id="PTHR46471">
    <property type="entry name" value="CHITIN DEACETYLASE"/>
    <property type="match status" value="1"/>
</dbReference>
<organism evidence="10 11">
    <name type="scientific">Fusarium equiseti</name>
    <name type="common">Fusarium scirpi</name>
    <dbReference type="NCBI Taxonomy" id="61235"/>
    <lineage>
        <taxon>Eukaryota</taxon>
        <taxon>Fungi</taxon>
        <taxon>Dikarya</taxon>
        <taxon>Ascomycota</taxon>
        <taxon>Pezizomycotina</taxon>
        <taxon>Sordariomycetes</taxon>
        <taxon>Hypocreomycetidae</taxon>
        <taxon>Hypocreales</taxon>
        <taxon>Nectriaceae</taxon>
        <taxon>Fusarium</taxon>
        <taxon>Fusarium incarnatum-equiseti species complex</taxon>
    </lineage>
</organism>
<keyword evidence="11" id="KW-1185">Reference proteome</keyword>
<evidence type="ECO:0000259" key="9">
    <source>
        <dbReference type="PROSITE" id="PS51677"/>
    </source>
</evidence>
<evidence type="ECO:0000256" key="4">
    <source>
        <dbReference type="ARBA" id="ARBA00022801"/>
    </source>
</evidence>
<gene>
    <name evidence="10" type="ORF">NW768_007481</name>
</gene>
<keyword evidence="4" id="KW-0378">Hydrolase</keyword>
<dbReference type="SUPFAM" id="SSF88713">
    <property type="entry name" value="Glycoside hydrolase/deacetylase"/>
    <property type="match status" value="1"/>
</dbReference>
<feature type="chain" id="PRO_5045600893" description="NodB homology domain-containing protein" evidence="8">
    <location>
        <begin position="17"/>
        <end position="279"/>
    </location>
</feature>
<accession>A0ABQ8R7V9</accession>
<keyword evidence="2" id="KW-0479">Metal-binding</keyword>
<feature type="compositionally biased region" description="Polar residues" evidence="7">
    <location>
        <begin position="245"/>
        <end position="260"/>
    </location>
</feature>
<feature type="domain" description="NodB homology" evidence="9">
    <location>
        <begin position="41"/>
        <end position="225"/>
    </location>
</feature>
<comment type="caution">
    <text evidence="10">The sequence shown here is derived from an EMBL/GenBank/DDBJ whole genome shotgun (WGS) entry which is preliminary data.</text>
</comment>
<evidence type="ECO:0000256" key="2">
    <source>
        <dbReference type="ARBA" id="ARBA00022723"/>
    </source>
</evidence>
<dbReference type="PANTHER" id="PTHR46471:SF2">
    <property type="entry name" value="CHITIN DEACETYLASE-RELATED"/>
    <property type="match status" value="1"/>
</dbReference>
<keyword evidence="6" id="KW-0170">Cobalt</keyword>
<name>A0ABQ8R7V9_FUSEQ</name>
<dbReference type="Gene3D" id="3.20.20.370">
    <property type="entry name" value="Glycoside hydrolase/deacetylase"/>
    <property type="match status" value="1"/>
</dbReference>
<dbReference type="InterPro" id="IPR011330">
    <property type="entry name" value="Glyco_hydro/deAcase_b/a-brl"/>
</dbReference>
<comment type="cofactor">
    <cofactor evidence="1">
        <name>Co(2+)</name>
        <dbReference type="ChEBI" id="CHEBI:48828"/>
    </cofactor>
</comment>
<dbReference type="CDD" id="cd10951">
    <property type="entry name" value="CE4_ClCDA_like"/>
    <property type="match status" value="1"/>
</dbReference>
<evidence type="ECO:0000313" key="10">
    <source>
        <dbReference type="EMBL" id="KAJ4128956.1"/>
    </source>
</evidence>
<evidence type="ECO:0000313" key="11">
    <source>
        <dbReference type="Proteomes" id="UP001152024"/>
    </source>
</evidence>
<evidence type="ECO:0000256" key="7">
    <source>
        <dbReference type="SAM" id="MobiDB-lite"/>
    </source>
</evidence>
<evidence type="ECO:0000256" key="8">
    <source>
        <dbReference type="SAM" id="SignalP"/>
    </source>
</evidence>
<dbReference type="Proteomes" id="UP001152024">
    <property type="component" value="Unassembled WGS sequence"/>
</dbReference>
<dbReference type="PROSITE" id="PS51677">
    <property type="entry name" value="NODB"/>
    <property type="match status" value="1"/>
</dbReference>
<dbReference type="EMBL" id="JAOQBH010000011">
    <property type="protein sequence ID" value="KAJ4128956.1"/>
    <property type="molecule type" value="Genomic_DNA"/>
</dbReference>
<sequence length="279" mass="30639">MRAFIIITSLSHLVTALTIPTTPKKRALTSGVTIYSCTTPGTVALTFDDGPFVYTESVLDQLASAGFQATFFLNGYNLGNIEDYQSTVDRMVNEGHQVASHTYGHPDLATLADFDVEQQMALLSNQFINMIGKDPVYMRPPYFSFSDRTLGVLGQLGYKVIIADIDTNDWQYSSFGGAEPSLDAYNYGLSQGGSIVLMHDVHQNTVQNILPRIIQATRRSGKRAVTVGECLGDPETNWYRGSGGSEESQTTRTPEWNSTDSHIPVVVHTPAPERLALIH</sequence>
<reference evidence="10" key="1">
    <citation type="submission" date="2022-09" db="EMBL/GenBank/DDBJ databases">
        <title>Fusarium specimens isolated from Avocado Roots.</title>
        <authorList>
            <person name="Stajich J."/>
            <person name="Roper C."/>
            <person name="Heimlech-Rivalta G."/>
        </authorList>
    </citation>
    <scope>NUCLEOTIDE SEQUENCE</scope>
    <source>
        <strain evidence="10">CF00095</strain>
    </source>
</reference>
<evidence type="ECO:0000256" key="1">
    <source>
        <dbReference type="ARBA" id="ARBA00001941"/>
    </source>
</evidence>
<dbReference type="InterPro" id="IPR002509">
    <property type="entry name" value="NODB_dom"/>
</dbReference>
<feature type="signal peptide" evidence="8">
    <location>
        <begin position="1"/>
        <end position="16"/>
    </location>
</feature>
<proteinExistence type="predicted"/>
<keyword evidence="5" id="KW-0119">Carbohydrate metabolism</keyword>
<dbReference type="Pfam" id="PF01522">
    <property type="entry name" value="Polysacc_deac_1"/>
    <property type="match status" value="1"/>
</dbReference>
<evidence type="ECO:0000256" key="6">
    <source>
        <dbReference type="ARBA" id="ARBA00023285"/>
    </source>
</evidence>
<evidence type="ECO:0000256" key="3">
    <source>
        <dbReference type="ARBA" id="ARBA00022729"/>
    </source>
</evidence>
<protein>
    <recommendedName>
        <fullName evidence="9">NodB homology domain-containing protein</fullName>
    </recommendedName>
</protein>
<feature type="region of interest" description="Disordered" evidence="7">
    <location>
        <begin position="236"/>
        <end position="260"/>
    </location>
</feature>